<dbReference type="GO" id="GO:0004364">
    <property type="term" value="F:glutathione transferase activity"/>
    <property type="evidence" value="ECO:0007669"/>
    <property type="project" value="UniProtKB-EC"/>
</dbReference>
<feature type="domain" description="GST N-terminal" evidence="1">
    <location>
        <begin position="1"/>
        <end position="80"/>
    </location>
</feature>
<dbReference type="Gene3D" id="3.40.30.10">
    <property type="entry name" value="Glutaredoxin"/>
    <property type="match status" value="1"/>
</dbReference>
<dbReference type="PANTHER" id="PTHR44051:SF8">
    <property type="entry name" value="GLUTATHIONE S-TRANSFERASE GSTA"/>
    <property type="match status" value="1"/>
</dbReference>
<organism evidence="3 4">
    <name type="scientific">Sphingobium xenophagum</name>
    <dbReference type="NCBI Taxonomy" id="121428"/>
    <lineage>
        <taxon>Bacteria</taxon>
        <taxon>Pseudomonadati</taxon>
        <taxon>Pseudomonadota</taxon>
        <taxon>Alphaproteobacteria</taxon>
        <taxon>Sphingomonadales</taxon>
        <taxon>Sphingomonadaceae</taxon>
        <taxon>Sphingobium</taxon>
    </lineage>
</organism>
<dbReference type="SFLD" id="SFLDS00019">
    <property type="entry name" value="Glutathione_Transferase_(cytos"/>
    <property type="match status" value="1"/>
</dbReference>
<dbReference type="Pfam" id="PF02798">
    <property type="entry name" value="GST_N"/>
    <property type="match status" value="1"/>
</dbReference>
<dbReference type="InterPro" id="IPR004045">
    <property type="entry name" value="Glutathione_S-Trfase_N"/>
</dbReference>
<dbReference type="EMBL" id="JAVDWV010000011">
    <property type="protein sequence ID" value="MDR7155712.1"/>
    <property type="molecule type" value="Genomic_DNA"/>
</dbReference>
<dbReference type="InterPro" id="IPR010987">
    <property type="entry name" value="Glutathione-S-Trfase_C-like"/>
</dbReference>
<dbReference type="SFLD" id="SFLDG01150">
    <property type="entry name" value="Main.1:_Beta-like"/>
    <property type="match status" value="1"/>
</dbReference>
<dbReference type="SFLD" id="SFLDG00358">
    <property type="entry name" value="Main_(cytGST)"/>
    <property type="match status" value="1"/>
</dbReference>
<name>A0ABU1X2A5_SPHXE</name>
<dbReference type="InterPro" id="IPR036282">
    <property type="entry name" value="Glutathione-S-Trfase_C_sf"/>
</dbReference>
<keyword evidence="3" id="KW-0808">Transferase</keyword>
<keyword evidence="4" id="KW-1185">Reference proteome</keyword>
<dbReference type="PROSITE" id="PS50405">
    <property type="entry name" value="GST_CTER"/>
    <property type="match status" value="1"/>
</dbReference>
<dbReference type="SUPFAM" id="SSF47616">
    <property type="entry name" value="GST C-terminal domain-like"/>
    <property type="match status" value="1"/>
</dbReference>
<sequence>MLKLYHSPLACSLAARIALAESGLPHEIKLVRVSAGENRTDEYLAVNPSGKVPALVAPEGFLTELVAILIYIADRVPDKRLLPDAGTFDRATAQSRLSYFSTALHDAYRPLVRPKVGCDTEVARQGAFAHLNKILSDVNRMMTGRTFVLNDFSLCDVFLLVLLTWRRSPVLAGQLAEFPELDRFQAGLLQRDRYAEIFAEEMAMLFGNGQQ</sequence>
<dbReference type="PANTHER" id="PTHR44051">
    <property type="entry name" value="GLUTATHIONE S-TRANSFERASE-RELATED"/>
    <property type="match status" value="1"/>
</dbReference>
<dbReference type="CDD" id="cd03057">
    <property type="entry name" value="GST_N_Beta"/>
    <property type="match status" value="1"/>
</dbReference>
<comment type="caution">
    <text evidence="3">The sequence shown here is derived from an EMBL/GenBank/DDBJ whole genome shotgun (WGS) entry which is preliminary data.</text>
</comment>
<evidence type="ECO:0000259" key="1">
    <source>
        <dbReference type="PROSITE" id="PS50404"/>
    </source>
</evidence>
<dbReference type="Gene3D" id="1.20.1050.10">
    <property type="match status" value="1"/>
</dbReference>
<dbReference type="EC" id="2.5.1.18" evidence="3"/>
<dbReference type="InterPro" id="IPR040079">
    <property type="entry name" value="Glutathione_S-Trfase"/>
</dbReference>
<dbReference type="SUPFAM" id="SSF52833">
    <property type="entry name" value="Thioredoxin-like"/>
    <property type="match status" value="1"/>
</dbReference>
<protein>
    <submittedName>
        <fullName evidence="3">Glutathione S-transferase</fullName>
        <ecNumber evidence="3">2.5.1.18</ecNumber>
    </submittedName>
</protein>
<evidence type="ECO:0000313" key="3">
    <source>
        <dbReference type="EMBL" id="MDR7155712.1"/>
    </source>
</evidence>
<gene>
    <name evidence="3" type="ORF">J2W40_002548</name>
</gene>
<accession>A0ABU1X2A5</accession>
<dbReference type="PROSITE" id="PS50404">
    <property type="entry name" value="GST_NTER"/>
    <property type="match status" value="1"/>
</dbReference>
<evidence type="ECO:0000313" key="4">
    <source>
        <dbReference type="Proteomes" id="UP001267638"/>
    </source>
</evidence>
<dbReference type="Proteomes" id="UP001267638">
    <property type="component" value="Unassembled WGS sequence"/>
</dbReference>
<reference evidence="3 4" key="1">
    <citation type="submission" date="2023-07" db="EMBL/GenBank/DDBJ databases">
        <title>Sorghum-associated microbial communities from plants grown in Nebraska, USA.</title>
        <authorList>
            <person name="Schachtman D."/>
        </authorList>
    </citation>
    <scope>NUCLEOTIDE SEQUENCE [LARGE SCALE GENOMIC DNA]</scope>
    <source>
        <strain evidence="3 4">4256</strain>
    </source>
</reference>
<dbReference type="RefSeq" id="WP_310225266.1">
    <property type="nucleotide sequence ID" value="NZ_JAVDWV010000011.1"/>
</dbReference>
<evidence type="ECO:0000259" key="2">
    <source>
        <dbReference type="PROSITE" id="PS50405"/>
    </source>
</evidence>
<dbReference type="InterPro" id="IPR036249">
    <property type="entry name" value="Thioredoxin-like_sf"/>
</dbReference>
<proteinExistence type="predicted"/>
<feature type="domain" description="GST C-terminal" evidence="2">
    <location>
        <begin position="86"/>
        <end position="206"/>
    </location>
</feature>